<accession>A0ABV0USM5</accession>
<protein>
    <recommendedName>
        <fullName evidence="2">TRIM8/14/16/25/29/45/65 coiled-coil region domain-containing protein</fullName>
    </recommendedName>
</protein>
<evidence type="ECO:0000313" key="3">
    <source>
        <dbReference type="EMBL" id="MEQ2248209.1"/>
    </source>
</evidence>
<proteinExistence type="predicted"/>
<reference evidence="3 4" key="1">
    <citation type="submission" date="2021-06" db="EMBL/GenBank/DDBJ databases">
        <authorList>
            <person name="Palmer J.M."/>
        </authorList>
    </citation>
    <scope>NUCLEOTIDE SEQUENCE [LARGE SCALE GENOMIC DNA]</scope>
    <source>
        <strain evidence="4">if_2019</strain>
        <tissue evidence="3">Muscle</tissue>
    </source>
</reference>
<feature type="region of interest" description="Disordered" evidence="1">
    <location>
        <begin position="126"/>
        <end position="148"/>
    </location>
</feature>
<keyword evidence="4" id="KW-1185">Reference proteome</keyword>
<organism evidence="3 4">
    <name type="scientific">Ilyodon furcidens</name>
    <name type="common">goldbreast splitfin</name>
    <dbReference type="NCBI Taxonomy" id="33524"/>
    <lineage>
        <taxon>Eukaryota</taxon>
        <taxon>Metazoa</taxon>
        <taxon>Chordata</taxon>
        <taxon>Craniata</taxon>
        <taxon>Vertebrata</taxon>
        <taxon>Euteleostomi</taxon>
        <taxon>Actinopterygii</taxon>
        <taxon>Neopterygii</taxon>
        <taxon>Teleostei</taxon>
        <taxon>Neoteleostei</taxon>
        <taxon>Acanthomorphata</taxon>
        <taxon>Ovalentaria</taxon>
        <taxon>Atherinomorphae</taxon>
        <taxon>Cyprinodontiformes</taxon>
        <taxon>Goodeidae</taxon>
        <taxon>Ilyodon</taxon>
    </lineage>
</organism>
<dbReference type="Pfam" id="PF25600">
    <property type="entry name" value="TRIM_CC"/>
    <property type="match status" value="1"/>
</dbReference>
<comment type="caution">
    <text evidence="3">The sequence shown here is derived from an EMBL/GenBank/DDBJ whole genome shotgun (WGS) entry which is preliminary data.</text>
</comment>
<feature type="domain" description="TRIM8/14/16/25/29/45/65 coiled-coil region" evidence="2">
    <location>
        <begin position="1"/>
        <end position="102"/>
    </location>
</feature>
<evidence type="ECO:0000313" key="4">
    <source>
        <dbReference type="Proteomes" id="UP001482620"/>
    </source>
</evidence>
<evidence type="ECO:0000256" key="1">
    <source>
        <dbReference type="SAM" id="MobiDB-lite"/>
    </source>
</evidence>
<evidence type="ECO:0000259" key="2">
    <source>
        <dbReference type="Pfam" id="PF25600"/>
    </source>
</evidence>
<dbReference type="InterPro" id="IPR058030">
    <property type="entry name" value="TRIM8/14/16/25/29/45/65_CC"/>
</dbReference>
<gene>
    <name evidence="3" type="ORF">ILYODFUR_017018</name>
</gene>
<dbReference type="EMBL" id="JAHRIQ010082675">
    <property type="protein sequence ID" value="MEQ2248209.1"/>
    <property type="molecule type" value="Genomic_DNA"/>
</dbReference>
<dbReference type="Proteomes" id="UP001482620">
    <property type="component" value="Unassembled WGS sequence"/>
</dbReference>
<sequence>MEKKLSHMKEMMHSRQNTELGRFRKVQNNVEEEIMELNRKDVELDKLYCTDDHTRFLLRYPSLSRLAEPKEQSSIRICRQRNFERVAASVSEAKKRLHKVLDEECEKIVLAITGAMGLPSMPLPVREGHHETQSWGLTDQTRTWTDHR</sequence>
<name>A0ABV0USM5_9TELE</name>
<feature type="compositionally biased region" description="Polar residues" evidence="1">
    <location>
        <begin position="133"/>
        <end position="148"/>
    </location>
</feature>